<sequence length="232" mass="27548">MEYKLIRSKRKSIGIKISLEKGIEVRAPLKASERSINKVIMDNKLWIAETWEKLLKEERGKKVIKYEEGNKLFLFGKLLPIEIRVGSNNKLNCERDKFIFTLVEEIIRDQKTKEIICRDLFENFLRNTAKTYLIDRTIALAKMYNFTVNNIRIKKVKTRWGSCSSKNNINLNLKLIMADKKAIDYVIIHELCHTKELNHSKRFWTLVEDLIPDYKEQQKYLKEVNSYFNVLD</sequence>
<gene>
    <name evidence="2" type="ORF">SAMN02745163_03142</name>
</gene>
<organism evidence="2 3">
    <name type="scientific">Clostridium cavendishii DSM 21758</name>
    <dbReference type="NCBI Taxonomy" id="1121302"/>
    <lineage>
        <taxon>Bacteria</taxon>
        <taxon>Bacillati</taxon>
        <taxon>Bacillota</taxon>
        <taxon>Clostridia</taxon>
        <taxon>Eubacteriales</taxon>
        <taxon>Clostridiaceae</taxon>
        <taxon>Clostridium</taxon>
    </lineage>
</organism>
<dbReference type="CDD" id="cd07344">
    <property type="entry name" value="M48_yhfN_like"/>
    <property type="match status" value="1"/>
</dbReference>
<dbReference type="Pfam" id="PF01863">
    <property type="entry name" value="YgjP-like"/>
    <property type="match status" value="1"/>
</dbReference>
<name>A0A1M6PFZ3_9CLOT</name>
<evidence type="ECO:0000313" key="3">
    <source>
        <dbReference type="Proteomes" id="UP000184310"/>
    </source>
</evidence>
<reference evidence="2 3" key="1">
    <citation type="submission" date="2016-11" db="EMBL/GenBank/DDBJ databases">
        <authorList>
            <person name="Jaros S."/>
            <person name="Januszkiewicz K."/>
            <person name="Wedrychowicz H."/>
        </authorList>
    </citation>
    <scope>NUCLEOTIDE SEQUENCE [LARGE SCALE GENOMIC DNA]</scope>
    <source>
        <strain evidence="2 3">DSM 21758</strain>
    </source>
</reference>
<dbReference type="Gene3D" id="3.30.2010.10">
    <property type="entry name" value="Metalloproteases ('zincins'), catalytic domain"/>
    <property type="match status" value="1"/>
</dbReference>
<protein>
    <recommendedName>
        <fullName evidence="1">YgjP-like metallopeptidase domain-containing protein</fullName>
    </recommendedName>
</protein>
<dbReference type="PANTHER" id="PTHR30399:SF1">
    <property type="entry name" value="UTP PYROPHOSPHATASE"/>
    <property type="match status" value="1"/>
</dbReference>
<keyword evidence="3" id="KW-1185">Reference proteome</keyword>
<dbReference type="RefSeq" id="WP_072989864.1">
    <property type="nucleotide sequence ID" value="NZ_FQZB01000013.1"/>
</dbReference>
<accession>A0A1M6PFZ3</accession>
<dbReference type="AlphaFoldDB" id="A0A1M6PFZ3"/>
<proteinExistence type="predicted"/>
<dbReference type="InterPro" id="IPR053136">
    <property type="entry name" value="UTP_pyrophosphatase-like"/>
</dbReference>
<feature type="domain" description="YgjP-like metallopeptidase" evidence="1">
    <location>
        <begin position="11"/>
        <end position="223"/>
    </location>
</feature>
<dbReference type="OrthoDB" id="9811177at2"/>
<evidence type="ECO:0000259" key="1">
    <source>
        <dbReference type="Pfam" id="PF01863"/>
    </source>
</evidence>
<dbReference type="InterPro" id="IPR002725">
    <property type="entry name" value="YgjP-like_metallopeptidase"/>
</dbReference>
<dbReference type="PANTHER" id="PTHR30399">
    <property type="entry name" value="UNCHARACTERIZED PROTEIN YGJP"/>
    <property type="match status" value="1"/>
</dbReference>
<dbReference type="EMBL" id="FQZB01000013">
    <property type="protein sequence ID" value="SHK06807.1"/>
    <property type="molecule type" value="Genomic_DNA"/>
</dbReference>
<dbReference type="Proteomes" id="UP000184310">
    <property type="component" value="Unassembled WGS sequence"/>
</dbReference>
<dbReference type="STRING" id="1121302.SAMN02745163_03142"/>
<evidence type="ECO:0000313" key="2">
    <source>
        <dbReference type="EMBL" id="SHK06807.1"/>
    </source>
</evidence>